<keyword evidence="8" id="KW-1185">Reference proteome</keyword>
<dbReference type="Proteomes" id="UP000278807">
    <property type="component" value="Unassembled WGS sequence"/>
</dbReference>
<reference evidence="7 8" key="2">
    <citation type="submission" date="2018-11" db="EMBL/GenBank/DDBJ databases">
        <authorList>
            <consortium name="Pathogen Informatics"/>
        </authorList>
    </citation>
    <scope>NUCLEOTIDE SEQUENCE [LARGE SCALE GENOMIC DNA]</scope>
</reference>
<reference evidence="9" key="1">
    <citation type="submission" date="2017-02" db="UniProtKB">
        <authorList>
            <consortium name="WormBaseParasite"/>
        </authorList>
    </citation>
    <scope>IDENTIFICATION</scope>
</reference>
<dbReference type="InterPro" id="IPR051618">
    <property type="entry name" value="Actin-binding_LIM"/>
</dbReference>
<proteinExistence type="predicted"/>
<evidence type="ECO:0000256" key="3">
    <source>
        <dbReference type="ARBA" id="ARBA00023038"/>
    </source>
</evidence>
<evidence type="ECO:0000256" key="5">
    <source>
        <dbReference type="SAM" id="MobiDB-lite"/>
    </source>
</evidence>
<feature type="compositionally biased region" description="Polar residues" evidence="5">
    <location>
        <begin position="146"/>
        <end position="156"/>
    </location>
</feature>
<feature type="domain" description="LIM zinc-binding" evidence="6">
    <location>
        <begin position="64"/>
        <end position="123"/>
    </location>
</feature>
<dbReference type="Gene3D" id="2.10.110.10">
    <property type="entry name" value="Cysteine Rich Protein"/>
    <property type="match status" value="2"/>
</dbReference>
<dbReference type="WBParaSite" id="HNAJ_0001205601-mRNA-1">
    <property type="protein sequence ID" value="HNAJ_0001205601-mRNA-1"/>
    <property type="gene ID" value="HNAJ_0001205601"/>
</dbReference>
<evidence type="ECO:0000256" key="2">
    <source>
        <dbReference type="ARBA" id="ARBA00022833"/>
    </source>
</evidence>
<protein>
    <submittedName>
        <fullName evidence="9">LIM zinc-binding domain-containing protein</fullName>
    </submittedName>
</protein>
<accession>A0A0R3TW32</accession>
<evidence type="ECO:0000313" key="8">
    <source>
        <dbReference type="Proteomes" id="UP000278807"/>
    </source>
</evidence>
<evidence type="ECO:0000256" key="1">
    <source>
        <dbReference type="ARBA" id="ARBA00022723"/>
    </source>
</evidence>
<feature type="region of interest" description="Disordered" evidence="5">
    <location>
        <begin position="127"/>
        <end position="180"/>
    </location>
</feature>
<feature type="compositionally biased region" description="Polar residues" evidence="5">
    <location>
        <begin position="127"/>
        <end position="137"/>
    </location>
</feature>
<dbReference type="OrthoDB" id="1746725at2759"/>
<dbReference type="PROSITE" id="PS50023">
    <property type="entry name" value="LIM_DOMAIN_2"/>
    <property type="match status" value="2"/>
</dbReference>
<organism evidence="9">
    <name type="scientific">Rodentolepis nana</name>
    <name type="common">Dwarf tapeworm</name>
    <name type="synonym">Hymenolepis nana</name>
    <dbReference type="NCBI Taxonomy" id="102285"/>
    <lineage>
        <taxon>Eukaryota</taxon>
        <taxon>Metazoa</taxon>
        <taxon>Spiralia</taxon>
        <taxon>Lophotrochozoa</taxon>
        <taxon>Platyhelminthes</taxon>
        <taxon>Cestoda</taxon>
        <taxon>Eucestoda</taxon>
        <taxon>Cyclophyllidea</taxon>
        <taxon>Hymenolepididae</taxon>
        <taxon>Rodentolepis</taxon>
    </lineage>
</organism>
<feature type="domain" description="LIM zinc-binding" evidence="6">
    <location>
        <begin position="4"/>
        <end position="63"/>
    </location>
</feature>
<keyword evidence="2 4" id="KW-0862">Zinc</keyword>
<evidence type="ECO:0000256" key="4">
    <source>
        <dbReference type="PROSITE-ProRule" id="PRU00125"/>
    </source>
</evidence>
<evidence type="ECO:0000259" key="6">
    <source>
        <dbReference type="PROSITE" id="PS50023"/>
    </source>
</evidence>
<gene>
    <name evidence="7" type="ORF">HNAJ_LOCUS12045</name>
</gene>
<dbReference type="STRING" id="102285.A0A0R3TW32"/>
<dbReference type="EMBL" id="UZAE01013987">
    <property type="protein sequence ID" value="VDO12042.1"/>
    <property type="molecule type" value="Genomic_DNA"/>
</dbReference>
<dbReference type="InterPro" id="IPR001781">
    <property type="entry name" value="Znf_LIM"/>
</dbReference>
<dbReference type="SUPFAM" id="SSF57716">
    <property type="entry name" value="Glucocorticoid receptor-like (DNA-binding domain)"/>
    <property type="match status" value="2"/>
</dbReference>
<dbReference type="SMART" id="SM00132">
    <property type="entry name" value="LIM"/>
    <property type="match status" value="2"/>
</dbReference>
<dbReference type="PROSITE" id="PS00478">
    <property type="entry name" value="LIM_DOMAIN_1"/>
    <property type="match status" value="2"/>
</dbReference>
<dbReference type="AlphaFoldDB" id="A0A0R3TW32"/>
<dbReference type="PANTHER" id="PTHR24213:SF9">
    <property type="entry name" value="UNCOORDINATED 115A, ISOFORM B-RELATED"/>
    <property type="match status" value="1"/>
</dbReference>
<evidence type="ECO:0000313" key="9">
    <source>
        <dbReference type="WBParaSite" id="HNAJ_0001205601-mRNA-1"/>
    </source>
</evidence>
<dbReference type="GO" id="GO:0030032">
    <property type="term" value="P:lamellipodium assembly"/>
    <property type="evidence" value="ECO:0007669"/>
    <property type="project" value="TreeGrafter"/>
</dbReference>
<name>A0A0R3TW32_RODNA</name>
<dbReference type="GO" id="GO:0051015">
    <property type="term" value="F:actin filament binding"/>
    <property type="evidence" value="ECO:0007669"/>
    <property type="project" value="TreeGrafter"/>
</dbReference>
<dbReference type="GO" id="GO:0046872">
    <property type="term" value="F:metal ion binding"/>
    <property type="evidence" value="ECO:0007669"/>
    <property type="project" value="UniProtKB-KW"/>
</dbReference>
<dbReference type="GO" id="GO:0015629">
    <property type="term" value="C:actin cytoskeleton"/>
    <property type="evidence" value="ECO:0007669"/>
    <property type="project" value="TreeGrafter"/>
</dbReference>
<evidence type="ECO:0000313" key="7">
    <source>
        <dbReference type="EMBL" id="VDO12042.1"/>
    </source>
</evidence>
<feature type="compositionally biased region" description="Low complexity" evidence="5">
    <location>
        <begin position="157"/>
        <end position="172"/>
    </location>
</feature>
<dbReference type="Pfam" id="PF00412">
    <property type="entry name" value="LIM"/>
    <property type="match status" value="2"/>
</dbReference>
<keyword evidence="3 4" id="KW-0440">LIM domain</keyword>
<dbReference type="CDD" id="cd09327">
    <property type="entry name" value="LIM1_abLIM"/>
    <property type="match status" value="1"/>
</dbReference>
<sequence length="235" mass="26266">MGKVYCEVCKKRCKGNVLKVNEKYFHKDCFTCSDCKCSLKTGGFFMKNDKYYCQKDYQKISTPRCKICGEVLVGDIVSALSYSFHKGCFLCSHCKTPFSPGNRVTIWKDEFYCVCCSQTVCARQSSIGCKSRPTSPFSLKEEQQRHNGNGLSSTTVPKQPLKQAQQQNQNQPTHRLSFADHPSPISFAESGSGTENNGGRTVIEIVSVIIYSTVFFCEISTDLMIPDLEAYEGPA</sequence>
<keyword evidence="1 4" id="KW-0479">Metal-binding</keyword>
<dbReference type="PANTHER" id="PTHR24213">
    <property type="entry name" value="ACTIN-BINDING LIM PROTEIN"/>
    <property type="match status" value="1"/>
</dbReference>